<evidence type="ECO:0000313" key="2">
    <source>
        <dbReference type="EMBL" id="KAK8898852.1"/>
    </source>
</evidence>
<dbReference type="EMBL" id="JAPFFF010000001">
    <property type="protein sequence ID" value="KAK8898852.1"/>
    <property type="molecule type" value="Genomic_DNA"/>
</dbReference>
<gene>
    <name evidence="2" type="ORF">M9Y10_001144</name>
</gene>
<dbReference type="Gene3D" id="3.40.30.10">
    <property type="entry name" value="Glutaredoxin"/>
    <property type="match status" value="1"/>
</dbReference>
<name>A0ABR2L686_9EUKA</name>
<dbReference type="SUPFAM" id="SSF52833">
    <property type="entry name" value="Thioredoxin-like"/>
    <property type="match status" value="1"/>
</dbReference>
<feature type="signal peptide" evidence="1">
    <location>
        <begin position="1"/>
        <end position="19"/>
    </location>
</feature>
<evidence type="ECO:0000313" key="3">
    <source>
        <dbReference type="Proteomes" id="UP001470230"/>
    </source>
</evidence>
<organism evidence="2 3">
    <name type="scientific">Tritrichomonas musculus</name>
    <dbReference type="NCBI Taxonomy" id="1915356"/>
    <lineage>
        <taxon>Eukaryota</taxon>
        <taxon>Metamonada</taxon>
        <taxon>Parabasalia</taxon>
        <taxon>Tritrichomonadida</taxon>
        <taxon>Tritrichomonadidae</taxon>
        <taxon>Tritrichomonas</taxon>
    </lineage>
</organism>
<evidence type="ECO:0008006" key="4">
    <source>
        <dbReference type="Google" id="ProtNLM"/>
    </source>
</evidence>
<sequence length="479" mass="55858">MIFFFQFLLVFHKAKIILSTYDEVTQVVAEKPCFVLVISSDSFNYYSILSEFRTAARKSQSLLDFYILQVSTLSKKQIQLLNCTTFPALIPYYIGKPSTKFYGPFSYGTIFQFINYHSTSRITFIQNQEDLDKFFLTSAAGILITVDSESGTEQPNEKEHPVLTEFYYNHFNELSLSFVEKKLLLPIIEKNNLTINNNDSRFYLFRFFDEAFLQLPDLTNTTEDFLVKTLYVYANPNIYLFEARLANYFENSNQDFGLIMLNMSNNIYATHKQAEFLRIAKSDCGINISYLPLTLNEIPNIRYGFPVEKQEMFYIIDSRENPQKKYKYYGEFSSPEDIHQFCNSYKKGQLKQFYKSGTIPKSERYTDIDDYDSTNVLDFTESSEFSALGVYYTSDDSLTNYSMAVKAIQKESSFNNKIKFGQFSIAYNDWPGTNTSFLPMPRLLIFEKGKLIMNERAEYVDQIIEYITNAINHVDNKEL</sequence>
<evidence type="ECO:0000256" key="1">
    <source>
        <dbReference type="SAM" id="SignalP"/>
    </source>
</evidence>
<keyword evidence="1" id="KW-0732">Signal</keyword>
<accession>A0ABR2L686</accession>
<proteinExistence type="predicted"/>
<feature type="chain" id="PRO_5046819530" description="Thioredoxin domain-containing protein" evidence="1">
    <location>
        <begin position="20"/>
        <end position="479"/>
    </location>
</feature>
<dbReference type="Proteomes" id="UP001470230">
    <property type="component" value="Unassembled WGS sequence"/>
</dbReference>
<reference evidence="2 3" key="1">
    <citation type="submission" date="2024-04" db="EMBL/GenBank/DDBJ databases">
        <title>Tritrichomonas musculus Genome.</title>
        <authorList>
            <person name="Alves-Ferreira E."/>
            <person name="Grigg M."/>
            <person name="Lorenzi H."/>
            <person name="Galac M."/>
        </authorList>
    </citation>
    <scope>NUCLEOTIDE SEQUENCE [LARGE SCALE GENOMIC DNA]</scope>
    <source>
        <strain evidence="2 3">EAF2021</strain>
    </source>
</reference>
<protein>
    <recommendedName>
        <fullName evidence="4">Thioredoxin domain-containing protein</fullName>
    </recommendedName>
</protein>
<keyword evidence="3" id="KW-1185">Reference proteome</keyword>
<dbReference type="InterPro" id="IPR036249">
    <property type="entry name" value="Thioredoxin-like_sf"/>
</dbReference>
<comment type="caution">
    <text evidence="2">The sequence shown here is derived from an EMBL/GenBank/DDBJ whole genome shotgun (WGS) entry which is preliminary data.</text>
</comment>